<comment type="caution">
    <text evidence="2">The sequence shown here is derived from an EMBL/GenBank/DDBJ whole genome shotgun (WGS) entry which is preliminary data.</text>
</comment>
<keyword evidence="1" id="KW-1133">Transmembrane helix</keyword>
<accession>A0ABY1NP63</accession>
<reference evidence="2 3" key="1">
    <citation type="submission" date="2017-05" db="EMBL/GenBank/DDBJ databases">
        <authorList>
            <person name="Varghese N."/>
            <person name="Submissions S."/>
        </authorList>
    </citation>
    <scope>NUCLEOTIDE SEQUENCE [LARGE SCALE GENOMIC DNA]</scope>
    <source>
        <strain evidence="2 3">DSM 15522</strain>
    </source>
</reference>
<dbReference type="EMBL" id="FXUB01000003">
    <property type="protein sequence ID" value="SMP13997.1"/>
    <property type="molecule type" value="Genomic_DNA"/>
</dbReference>
<evidence type="ECO:0000313" key="2">
    <source>
        <dbReference type="EMBL" id="SMP13997.1"/>
    </source>
</evidence>
<dbReference type="Proteomes" id="UP001157911">
    <property type="component" value="Unassembled WGS sequence"/>
</dbReference>
<feature type="transmembrane region" description="Helical" evidence="1">
    <location>
        <begin position="142"/>
        <end position="164"/>
    </location>
</feature>
<evidence type="ECO:0000256" key="1">
    <source>
        <dbReference type="SAM" id="Phobius"/>
    </source>
</evidence>
<sequence>MLRKTIRSSQNFLRTYNLFLEFAILMAFGLLVLMYLLSCQAYLTFTLFVLMFLLALTPMITFIVSKVHLLNPLIIFSTYYYVLIISVLLSLDKIEPEELAKASIIVLSSYIFFVLGFLTFVNKRLLSKPMLRKMNYTDIPIVLSKVVMFVFFLIGFSNYIFVLYKTVNLRFWEYYLNLGFYGRNLKEIFGLSTLGYLFLHPAIYIAIYNYV</sequence>
<protein>
    <submittedName>
        <fullName evidence="2">Uncharacterized protein</fullName>
    </submittedName>
</protein>
<feature type="transmembrane region" description="Helical" evidence="1">
    <location>
        <begin position="188"/>
        <end position="210"/>
    </location>
</feature>
<keyword evidence="1" id="KW-0472">Membrane</keyword>
<proteinExistence type="predicted"/>
<keyword evidence="3" id="KW-1185">Reference proteome</keyword>
<organism evidence="2 3">
    <name type="scientific">Desulfurobacterium pacificum</name>
    <dbReference type="NCBI Taxonomy" id="240166"/>
    <lineage>
        <taxon>Bacteria</taxon>
        <taxon>Pseudomonadati</taxon>
        <taxon>Aquificota</taxon>
        <taxon>Aquificia</taxon>
        <taxon>Desulfurobacteriales</taxon>
        <taxon>Desulfurobacteriaceae</taxon>
        <taxon>Desulfurobacterium</taxon>
    </lineage>
</organism>
<name>A0ABY1NP63_9BACT</name>
<feature type="transmembrane region" description="Helical" evidence="1">
    <location>
        <begin position="102"/>
        <end position="121"/>
    </location>
</feature>
<feature type="transmembrane region" description="Helical" evidence="1">
    <location>
        <begin position="69"/>
        <end position="90"/>
    </location>
</feature>
<gene>
    <name evidence="2" type="ORF">SAMN06265339_1223</name>
</gene>
<feature type="transmembrane region" description="Helical" evidence="1">
    <location>
        <begin position="12"/>
        <end position="36"/>
    </location>
</feature>
<keyword evidence="1" id="KW-0812">Transmembrane</keyword>
<feature type="transmembrane region" description="Helical" evidence="1">
    <location>
        <begin position="42"/>
        <end position="62"/>
    </location>
</feature>
<evidence type="ECO:0000313" key="3">
    <source>
        <dbReference type="Proteomes" id="UP001157911"/>
    </source>
</evidence>